<organism evidence="2 3">
    <name type="scientific">Microcella putealis</name>
    <dbReference type="NCBI Taxonomy" id="337005"/>
    <lineage>
        <taxon>Bacteria</taxon>
        <taxon>Bacillati</taxon>
        <taxon>Actinomycetota</taxon>
        <taxon>Actinomycetes</taxon>
        <taxon>Micrococcales</taxon>
        <taxon>Microbacteriaceae</taxon>
        <taxon>Microcella</taxon>
    </lineage>
</organism>
<sequence>MRQTRRSIAARALAIVAVIATLAGCAPSPVPDRFAIAGGGVTGVYYSFGAELAEEYSARFGAAVTVDETNGSVDNLQRVGDGRALLGFAQSDAAADAVAGAGAFPEPLPVAAIARLYDEYVHVVVRSDSDLARLADLEGRAVSLGASGSGVNLVARRVLDAAGVSPADVTDEELGLAESIAALRAGDIEAFFWVGGLPTPGLTELFADTPSRLLSIESATVERVNAEHGGVYRLAEFPIGAYGRAEATATMTVPNYLMVADSTSDDEVVALLASLFDSRSRIAADVPAAALLDRRQAIFTDPVSLHPGAVAYYRDARD</sequence>
<evidence type="ECO:0000256" key="1">
    <source>
        <dbReference type="SAM" id="SignalP"/>
    </source>
</evidence>
<evidence type="ECO:0000313" key="3">
    <source>
        <dbReference type="Proteomes" id="UP000293519"/>
    </source>
</evidence>
<dbReference type="Proteomes" id="UP000293519">
    <property type="component" value="Unassembled WGS sequence"/>
</dbReference>
<accession>A0A4Q7LSM1</accession>
<dbReference type="EMBL" id="SGWW01000002">
    <property type="protein sequence ID" value="RZS57674.1"/>
    <property type="molecule type" value="Genomic_DNA"/>
</dbReference>
<dbReference type="OrthoDB" id="5582316at2"/>
<feature type="chain" id="PRO_5039457730" description="TRAP transporter TAXI family solute receptor" evidence="1">
    <location>
        <begin position="26"/>
        <end position="318"/>
    </location>
</feature>
<dbReference type="SUPFAM" id="SSF53850">
    <property type="entry name" value="Periplasmic binding protein-like II"/>
    <property type="match status" value="1"/>
</dbReference>
<dbReference type="InterPro" id="IPR011852">
    <property type="entry name" value="TRAP_TAXI"/>
</dbReference>
<dbReference type="PANTHER" id="PTHR42941:SF1">
    <property type="entry name" value="SLL1037 PROTEIN"/>
    <property type="match status" value="1"/>
</dbReference>
<keyword evidence="3" id="KW-1185">Reference proteome</keyword>
<dbReference type="Gene3D" id="3.40.190.10">
    <property type="entry name" value="Periplasmic binding protein-like II"/>
    <property type="match status" value="2"/>
</dbReference>
<dbReference type="NCBIfam" id="TIGR02122">
    <property type="entry name" value="TRAP_TAXI"/>
    <property type="match status" value="1"/>
</dbReference>
<feature type="signal peptide" evidence="1">
    <location>
        <begin position="1"/>
        <end position="25"/>
    </location>
</feature>
<comment type="caution">
    <text evidence="2">The sequence shown here is derived from an EMBL/GenBank/DDBJ whole genome shotgun (WGS) entry which is preliminary data.</text>
</comment>
<evidence type="ECO:0008006" key="4">
    <source>
        <dbReference type="Google" id="ProtNLM"/>
    </source>
</evidence>
<protein>
    <recommendedName>
        <fullName evidence="4">TRAP transporter TAXI family solute receptor</fullName>
    </recommendedName>
</protein>
<reference evidence="2 3" key="1">
    <citation type="journal article" date="2015" name="Stand. Genomic Sci.">
        <title>Genomic Encyclopedia of Bacterial and Archaeal Type Strains, Phase III: the genomes of soil and plant-associated and newly described type strains.</title>
        <authorList>
            <person name="Whitman W.B."/>
            <person name="Woyke T."/>
            <person name="Klenk H.P."/>
            <person name="Zhou Y."/>
            <person name="Lilburn T.G."/>
            <person name="Beck B.J."/>
            <person name="De Vos P."/>
            <person name="Vandamme P."/>
            <person name="Eisen J.A."/>
            <person name="Garrity G."/>
            <person name="Hugenholtz P."/>
            <person name="Kyrpides N.C."/>
        </authorList>
    </citation>
    <scope>NUCLEOTIDE SEQUENCE [LARGE SCALE GENOMIC DNA]</scope>
    <source>
        <strain evidence="2 3">CV2</strain>
    </source>
</reference>
<evidence type="ECO:0000313" key="2">
    <source>
        <dbReference type="EMBL" id="RZS57674.1"/>
    </source>
</evidence>
<dbReference type="RefSeq" id="WP_130485213.1">
    <property type="nucleotide sequence ID" value="NZ_SGWW01000002.1"/>
</dbReference>
<dbReference type="AlphaFoldDB" id="A0A4Q7LSM1"/>
<dbReference type="PROSITE" id="PS51257">
    <property type="entry name" value="PROKAR_LIPOPROTEIN"/>
    <property type="match status" value="1"/>
</dbReference>
<gene>
    <name evidence="2" type="ORF">EV141_1389</name>
</gene>
<keyword evidence="1" id="KW-0732">Signal</keyword>
<proteinExistence type="predicted"/>
<dbReference type="PANTHER" id="PTHR42941">
    <property type="entry name" value="SLL1037 PROTEIN"/>
    <property type="match status" value="1"/>
</dbReference>
<dbReference type="Pfam" id="PF16868">
    <property type="entry name" value="NMT1_3"/>
    <property type="match status" value="1"/>
</dbReference>
<name>A0A4Q7LSM1_9MICO</name>